<evidence type="ECO:0000313" key="2">
    <source>
        <dbReference type="Proteomes" id="UP001552299"/>
    </source>
</evidence>
<dbReference type="AlphaFoldDB" id="A0ABD0V4P7"/>
<dbReference type="SUPFAM" id="SSF50249">
    <property type="entry name" value="Nucleic acid-binding proteins"/>
    <property type="match status" value="1"/>
</dbReference>
<proteinExistence type="predicted"/>
<gene>
    <name evidence="1" type="ORF">M5K25_011686</name>
</gene>
<keyword evidence="2" id="KW-1185">Reference proteome</keyword>
<organism evidence="1 2">
    <name type="scientific">Dendrobium thyrsiflorum</name>
    <name type="common">Pinecone-like raceme dendrobium</name>
    <name type="synonym">Orchid</name>
    <dbReference type="NCBI Taxonomy" id="117978"/>
    <lineage>
        <taxon>Eukaryota</taxon>
        <taxon>Viridiplantae</taxon>
        <taxon>Streptophyta</taxon>
        <taxon>Embryophyta</taxon>
        <taxon>Tracheophyta</taxon>
        <taxon>Spermatophyta</taxon>
        <taxon>Magnoliopsida</taxon>
        <taxon>Liliopsida</taxon>
        <taxon>Asparagales</taxon>
        <taxon>Orchidaceae</taxon>
        <taxon>Epidendroideae</taxon>
        <taxon>Malaxideae</taxon>
        <taxon>Dendrobiinae</taxon>
        <taxon>Dendrobium</taxon>
    </lineage>
</organism>
<dbReference type="Gene3D" id="2.40.50.140">
    <property type="entry name" value="Nucleic acid-binding proteins"/>
    <property type="match status" value="1"/>
</dbReference>
<dbReference type="EMBL" id="JANQDX010000009">
    <property type="protein sequence ID" value="KAL0919583.1"/>
    <property type="molecule type" value="Genomic_DNA"/>
</dbReference>
<accession>A0ABD0V4P7</accession>
<protein>
    <submittedName>
        <fullName evidence="1">Uncharacterized protein</fullName>
    </submittedName>
</protein>
<evidence type="ECO:0000313" key="1">
    <source>
        <dbReference type="EMBL" id="KAL0919583.1"/>
    </source>
</evidence>
<dbReference type="Proteomes" id="UP001552299">
    <property type="component" value="Unassembled WGS sequence"/>
</dbReference>
<name>A0ABD0V4P7_DENTH</name>
<sequence length="74" mass="8372">MVRQFTATVQCVLMVTEELVSTQMVKYATSLSTELIVDIRGETTERLEALYHTLKELELVCSPGSNHRPSLPEF</sequence>
<comment type="caution">
    <text evidence="1">The sequence shown here is derived from an EMBL/GenBank/DDBJ whole genome shotgun (WGS) entry which is preliminary data.</text>
</comment>
<reference evidence="1 2" key="1">
    <citation type="journal article" date="2024" name="Plant Biotechnol. J.">
        <title>Dendrobium thyrsiflorum genome and its molecular insights into genes involved in important horticultural traits.</title>
        <authorList>
            <person name="Chen B."/>
            <person name="Wang J.Y."/>
            <person name="Zheng P.J."/>
            <person name="Li K.L."/>
            <person name="Liang Y.M."/>
            <person name="Chen X.F."/>
            <person name="Zhang C."/>
            <person name="Zhao X."/>
            <person name="He X."/>
            <person name="Zhang G.Q."/>
            <person name="Liu Z.J."/>
            <person name="Xu Q."/>
        </authorList>
    </citation>
    <scope>NUCLEOTIDE SEQUENCE [LARGE SCALE GENOMIC DNA]</scope>
    <source>
        <strain evidence="1">GZMU011</strain>
    </source>
</reference>
<dbReference type="InterPro" id="IPR012340">
    <property type="entry name" value="NA-bd_OB-fold"/>
</dbReference>